<keyword evidence="1" id="KW-0805">Transcription regulation</keyword>
<dbReference type="FunFam" id="4.10.280.10:FF:000038">
    <property type="entry name" value="achaete-scute homolog 3"/>
    <property type="match status" value="1"/>
</dbReference>
<reference evidence="7" key="1">
    <citation type="submission" date="2024-04" db="EMBL/GenBank/DDBJ databases">
        <title>Salinicola lusitanus LLJ914,a marine bacterium isolated from the Okinawa Trough.</title>
        <authorList>
            <person name="Li J."/>
        </authorList>
    </citation>
    <scope>NUCLEOTIDE SEQUENCE [LARGE SCALE GENOMIC DNA]</scope>
</reference>
<dbReference type="PROSITE" id="PS50888">
    <property type="entry name" value="BHLH"/>
    <property type="match status" value="1"/>
</dbReference>
<dbReference type="GO" id="GO:0048513">
    <property type="term" value="P:animal organ development"/>
    <property type="evidence" value="ECO:0007669"/>
    <property type="project" value="UniProtKB-ARBA"/>
</dbReference>
<evidence type="ECO:0000313" key="7">
    <source>
        <dbReference type="Proteomes" id="UP001460270"/>
    </source>
</evidence>
<dbReference type="Gene3D" id="4.10.280.10">
    <property type="entry name" value="Helix-loop-helix DNA-binding domain"/>
    <property type="match status" value="1"/>
</dbReference>
<protein>
    <recommendedName>
        <fullName evidence="5">BHLH domain-containing protein</fullName>
    </recommendedName>
</protein>
<comment type="caution">
    <text evidence="6">The sequence shown here is derived from an EMBL/GenBank/DDBJ whole genome shotgun (WGS) entry which is preliminary data.</text>
</comment>
<evidence type="ECO:0000256" key="1">
    <source>
        <dbReference type="ARBA" id="ARBA00023015"/>
    </source>
</evidence>
<dbReference type="InterPro" id="IPR050283">
    <property type="entry name" value="E-box_TF_Regulators"/>
</dbReference>
<dbReference type="EMBL" id="JBBPFD010000015">
    <property type="protein sequence ID" value="KAK7896345.1"/>
    <property type="molecule type" value="Genomic_DNA"/>
</dbReference>
<keyword evidence="4" id="KW-0539">Nucleus</keyword>
<dbReference type="SUPFAM" id="SSF47459">
    <property type="entry name" value="HLH, helix-loop-helix DNA-binding domain"/>
    <property type="match status" value="1"/>
</dbReference>
<dbReference type="InterPro" id="IPR036638">
    <property type="entry name" value="HLH_DNA-bd_sf"/>
</dbReference>
<dbReference type="PANTHER" id="PTHR23349:SF108">
    <property type="entry name" value="BHLH DOMAIN-CONTAINING PROTEIN"/>
    <property type="match status" value="1"/>
</dbReference>
<dbReference type="GO" id="GO:0000977">
    <property type="term" value="F:RNA polymerase II transcription regulatory region sequence-specific DNA binding"/>
    <property type="evidence" value="ECO:0007669"/>
    <property type="project" value="UniProtKB-ARBA"/>
</dbReference>
<dbReference type="GO" id="GO:0001227">
    <property type="term" value="F:DNA-binding transcription repressor activity, RNA polymerase II-specific"/>
    <property type="evidence" value="ECO:0007669"/>
    <property type="project" value="UniProtKB-ARBA"/>
</dbReference>
<name>A0AAW0NCL0_9GOBI</name>
<dbReference type="AlphaFoldDB" id="A0AAW0NCL0"/>
<keyword evidence="7" id="KW-1185">Reference proteome</keyword>
<evidence type="ECO:0000313" key="6">
    <source>
        <dbReference type="EMBL" id="KAK7896345.1"/>
    </source>
</evidence>
<evidence type="ECO:0000259" key="5">
    <source>
        <dbReference type="PROSITE" id="PS50888"/>
    </source>
</evidence>
<accession>A0AAW0NCL0</accession>
<gene>
    <name evidence="6" type="ORF">WMY93_021670</name>
</gene>
<dbReference type="Pfam" id="PF00010">
    <property type="entry name" value="HLH"/>
    <property type="match status" value="1"/>
</dbReference>
<feature type="domain" description="BHLH" evidence="5">
    <location>
        <begin position="77"/>
        <end position="129"/>
    </location>
</feature>
<dbReference type="GO" id="GO:0005667">
    <property type="term" value="C:transcription regulator complex"/>
    <property type="evidence" value="ECO:0007669"/>
    <property type="project" value="UniProtKB-ARBA"/>
</dbReference>
<dbReference type="PANTHER" id="PTHR23349">
    <property type="entry name" value="BASIC HELIX-LOOP-HELIX TRANSCRIPTION FACTOR, TWIST"/>
    <property type="match status" value="1"/>
</dbReference>
<dbReference type="GO" id="GO:0046983">
    <property type="term" value="F:protein dimerization activity"/>
    <property type="evidence" value="ECO:0007669"/>
    <property type="project" value="InterPro"/>
</dbReference>
<organism evidence="6 7">
    <name type="scientific">Mugilogobius chulae</name>
    <name type="common">yellowstripe goby</name>
    <dbReference type="NCBI Taxonomy" id="88201"/>
    <lineage>
        <taxon>Eukaryota</taxon>
        <taxon>Metazoa</taxon>
        <taxon>Chordata</taxon>
        <taxon>Craniata</taxon>
        <taxon>Vertebrata</taxon>
        <taxon>Euteleostomi</taxon>
        <taxon>Actinopterygii</taxon>
        <taxon>Neopterygii</taxon>
        <taxon>Teleostei</taxon>
        <taxon>Neoteleostei</taxon>
        <taxon>Acanthomorphata</taxon>
        <taxon>Gobiaria</taxon>
        <taxon>Gobiiformes</taxon>
        <taxon>Gobioidei</taxon>
        <taxon>Gobiidae</taxon>
        <taxon>Gobionellinae</taxon>
        <taxon>Mugilogobius</taxon>
    </lineage>
</organism>
<evidence type="ECO:0000256" key="4">
    <source>
        <dbReference type="ARBA" id="ARBA00023242"/>
    </source>
</evidence>
<dbReference type="SMART" id="SM00353">
    <property type="entry name" value="HLH"/>
    <property type="match status" value="1"/>
</dbReference>
<evidence type="ECO:0000256" key="2">
    <source>
        <dbReference type="ARBA" id="ARBA00023125"/>
    </source>
</evidence>
<proteinExistence type="predicted"/>
<dbReference type="GO" id="GO:0060429">
    <property type="term" value="P:epithelium development"/>
    <property type="evidence" value="ECO:0007669"/>
    <property type="project" value="UniProtKB-ARBA"/>
</dbReference>
<dbReference type="Proteomes" id="UP001460270">
    <property type="component" value="Unassembled WGS sequence"/>
</dbReference>
<keyword evidence="3" id="KW-0804">Transcription</keyword>
<dbReference type="InterPro" id="IPR011598">
    <property type="entry name" value="bHLH_dom"/>
</dbReference>
<keyword evidence="2" id="KW-0238">DNA-binding</keyword>
<evidence type="ECO:0000256" key="3">
    <source>
        <dbReference type="ARBA" id="ARBA00023163"/>
    </source>
</evidence>
<dbReference type="GO" id="GO:0005634">
    <property type="term" value="C:nucleus"/>
    <property type="evidence" value="ECO:0007669"/>
    <property type="project" value="UniProtKB-ARBA"/>
</dbReference>
<sequence length="154" mass="18011">MSLHGSENVEKIPFAAPVVLHGAFGSRGSAHRALEARAHFFDTAFFDHVHEQIFYRRLSYLPLHRPIGVCEYTFEPAFIRKRNERERHRVRCVNEGYARLREHLPHEFEDKRLSKVETLRAAIDYIKHLESLLELKTDVAVPAQTHREEKDSVL</sequence>